<comment type="caution">
    <text evidence="15">The sequence shown here is derived from an EMBL/GenBank/DDBJ whole genome shotgun (WGS) entry which is preliminary data.</text>
</comment>
<dbReference type="PANTHER" id="PTHR30194">
    <property type="entry name" value="CROSSOVER JUNCTION ENDODEOXYRIBONUCLEASE RUVC"/>
    <property type="match status" value="1"/>
</dbReference>
<dbReference type="HAMAP" id="MF_00034">
    <property type="entry name" value="RuvC"/>
    <property type="match status" value="1"/>
</dbReference>
<comment type="subcellular location">
    <subcellularLocation>
        <location evidence="13">Cytoplasm</location>
    </subcellularLocation>
</comment>
<dbReference type="GO" id="GO:0005737">
    <property type="term" value="C:cytoplasm"/>
    <property type="evidence" value="ECO:0007669"/>
    <property type="project" value="UniProtKB-SubCell"/>
</dbReference>
<comment type="function">
    <text evidence="13">The RuvA-RuvB-RuvC complex processes Holliday junction (HJ) DNA during genetic recombination and DNA repair. Endonuclease that resolves HJ intermediates. Cleaves cruciform DNA by making single-stranded nicks across the HJ at symmetrical positions within the homologous arms, yielding a 5'-phosphate and a 3'-hydroxyl group; requires a central core of homology in the junction. The consensus cleavage sequence is 5'-(A/T)TT(C/G)-3'. Cleavage occurs on the 3'-side of the TT dinucleotide at the point of strand exchange. HJ branch migration catalyzed by RuvA-RuvB allows RuvC to scan DNA until it finds its consensus sequence, where it cleaves and resolves the cruciform DNA.</text>
</comment>
<dbReference type="GO" id="GO:0048476">
    <property type="term" value="C:Holliday junction resolvase complex"/>
    <property type="evidence" value="ECO:0007669"/>
    <property type="project" value="UniProtKB-UniRule"/>
</dbReference>
<evidence type="ECO:0000256" key="14">
    <source>
        <dbReference type="NCBIfam" id="TIGR00228"/>
    </source>
</evidence>
<dbReference type="GO" id="GO:0000287">
    <property type="term" value="F:magnesium ion binding"/>
    <property type="evidence" value="ECO:0007669"/>
    <property type="project" value="UniProtKB-UniRule"/>
</dbReference>
<keyword evidence="10 13" id="KW-0233">DNA recombination</keyword>
<keyword evidence="4 13" id="KW-0479">Metal-binding</keyword>
<dbReference type="GO" id="GO:0003677">
    <property type="term" value="F:DNA binding"/>
    <property type="evidence" value="ECO:0007669"/>
    <property type="project" value="UniProtKB-KW"/>
</dbReference>
<dbReference type="SUPFAM" id="SSF53098">
    <property type="entry name" value="Ribonuclease H-like"/>
    <property type="match status" value="1"/>
</dbReference>
<feature type="binding site" evidence="13">
    <location>
        <position position="64"/>
    </location>
    <ligand>
        <name>Mg(2+)</name>
        <dbReference type="ChEBI" id="CHEBI:18420"/>
        <label>2</label>
    </ligand>
</feature>
<evidence type="ECO:0000256" key="12">
    <source>
        <dbReference type="ARBA" id="ARBA00029354"/>
    </source>
</evidence>
<keyword evidence="11 13" id="KW-0234">DNA repair</keyword>
<evidence type="ECO:0000256" key="6">
    <source>
        <dbReference type="ARBA" id="ARBA00022763"/>
    </source>
</evidence>
<gene>
    <name evidence="13 15" type="primary">ruvC</name>
    <name evidence="15" type="ORF">C4532_03685</name>
</gene>
<dbReference type="CDD" id="cd16962">
    <property type="entry name" value="RuvC"/>
    <property type="match status" value="1"/>
</dbReference>
<evidence type="ECO:0000256" key="5">
    <source>
        <dbReference type="ARBA" id="ARBA00022759"/>
    </source>
</evidence>
<dbReference type="FunFam" id="3.30.420.10:FF:000002">
    <property type="entry name" value="Crossover junction endodeoxyribonuclease RuvC"/>
    <property type="match status" value="1"/>
</dbReference>
<feature type="binding site" evidence="13">
    <location>
        <position position="4"/>
    </location>
    <ligand>
        <name>Mg(2+)</name>
        <dbReference type="ChEBI" id="CHEBI:18420"/>
        <label>1</label>
    </ligand>
</feature>
<keyword evidence="3 13" id="KW-0540">Nuclease</keyword>
<dbReference type="NCBIfam" id="TIGR00228">
    <property type="entry name" value="ruvC"/>
    <property type="match status" value="1"/>
</dbReference>
<feature type="active site" evidence="13">
    <location>
        <position position="138"/>
    </location>
</feature>
<evidence type="ECO:0000256" key="13">
    <source>
        <dbReference type="HAMAP-Rule" id="MF_00034"/>
    </source>
</evidence>
<comment type="similarity">
    <text evidence="1 13">Belongs to the RuvC family.</text>
</comment>
<evidence type="ECO:0000256" key="9">
    <source>
        <dbReference type="ARBA" id="ARBA00023125"/>
    </source>
</evidence>
<proteinExistence type="inferred from homology"/>
<dbReference type="PRINTS" id="PR00696">
    <property type="entry name" value="RSOLVASERUVC"/>
</dbReference>
<keyword evidence="7 13" id="KW-0378">Hydrolase</keyword>
<keyword evidence="6 13" id="KW-0227">DNA damage</keyword>
<dbReference type="InterPro" id="IPR020563">
    <property type="entry name" value="X-over_junc_endoDNase_Mg_BS"/>
</dbReference>
<dbReference type="EMBL" id="QZKI01000022">
    <property type="protein sequence ID" value="RJP73962.1"/>
    <property type="molecule type" value="Genomic_DNA"/>
</dbReference>
<evidence type="ECO:0000256" key="7">
    <source>
        <dbReference type="ARBA" id="ARBA00022801"/>
    </source>
</evidence>
<dbReference type="GO" id="GO:0008821">
    <property type="term" value="F:crossover junction DNA endonuclease activity"/>
    <property type="evidence" value="ECO:0007669"/>
    <property type="project" value="UniProtKB-UniRule"/>
</dbReference>
<feature type="active site" evidence="13">
    <location>
        <position position="64"/>
    </location>
</feature>
<dbReference type="GO" id="GO:0006281">
    <property type="term" value="P:DNA repair"/>
    <property type="evidence" value="ECO:0007669"/>
    <property type="project" value="UniProtKB-UniRule"/>
</dbReference>
<dbReference type="Gene3D" id="3.30.420.10">
    <property type="entry name" value="Ribonuclease H-like superfamily/Ribonuclease H"/>
    <property type="match status" value="1"/>
</dbReference>
<sequence>MGVDPGLSATGYGIINVAERQPLLVEAGVLRSRDKDPLETRLLEIHRGMTEVIREFAPTVVVVEELYSKYAHPRTAILMGHARGVVCVTAAQAGIPVVSYASTRIKNSLAGHGRASKEQVQRMVQHVFGLRQAPHPPDVADALAVALCHHNVLMHGCLSSPPVKSTAQ</sequence>
<evidence type="ECO:0000256" key="3">
    <source>
        <dbReference type="ARBA" id="ARBA00022722"/>
    </source>
</evidence>
<dbReference type="InterPro" id="IPR012337">
    <property type="entry name" value="RNaseH-like_sf"/>
</dbReference>
<evidence type="ECO:0000256" key="11">
    <source>
        <dbReference type="ARBA" id="ARBA00023204"/>
    </source>
</evidence>
<name>A0A419F672_9BACT</name>
<dbReference type="Pfam" id="PF02075">
    <property type="entry name" value="RuvC"/>
    <property type="match status" value="1"/>
</dbReference>
<comment type="cofactor">
    <cofactor evidence="13">
        <name>Mg(2+)</name>
        <dbReference type="ChEBI" id="CHEBI:18420"/>
    </cofactor>
    <text evidence="13">Binds 2 Mg(2+) ion per subunit.</text>
</comment>
<dbReference type="AlphaFoldDB" id="A0A419F672"/>
<dbReference type="PANTHER" id="PTHR30194:SF3">
    <property type="entry name" value="CROSSOVER JUNCTION ENDODEOXYRIBONUCLEASE RUVC"/>
    <property type="match status" value="1"/>
</dbReference>
<comment type="catalytic activity">
    <reaction evidence="12 13">
        <text>Endonucleolytic cleavage at a junction such as a reciprocal single-stranded crossover between two homologous DNA duplexes (Holliday junction).</text>
        <dbReference type="EC" id="3.1.21.10"/>
    </reaction>
</comment>
<keyword evidence="8 13" id="KW-0460">Magnesium</keyword>
<comment type="subunit">
    <text evidence="13">Homodimer which binds Holliday junction (HJ) DNA. The HJ becomes 2-fold symmetrical on binding to RuvC with unstacked arms; it has a different conformation from HJ DNA in complex with RuvA. In the full resolvosome a probable DNA-RuvA(4)-RuvB(12)-RuvC(2) complex forms which resolves the HJ.</text>
</comment>
<evidence type="ECO:0000256" key="4">
    <source>
        <dbReference type="ARBA" id="ARBA00022723"/>
    </source>
</evidence>
<reference evidence="15 16" key="1">
    <citation type="journal article" date="2017" name="ISME J.">
        <title>Energy and carbon metabolisms in a deep terrestrial subsurface fluid microbial community.</title>
        <authorList>
            <person name="Momper L."/>
            <person name="Jungbluth S.P."/>
            <person name="Lee M.D."/>
            <person name="Amend J.P."/>
        </authorList>
    </citation>
    <scope>NUCLEOTIDE SEQUENCE [LARGE SCALE GENOMIC DNA]</scope>
    <source>
        <strain evidence="15">SURF_17</strain>
    </source>
</reference>
<evidence type="ECO:0000256" key="10">
    <source>
        <dbReference type="ARBA" id="ARBA00023172"/>
    </source>
</evidence>
<keyword evidence="9 13" id="KW-0238">DNA-binding</keyword>
<dbReference type="InterPro" id="IPR036397">
    <property type="entry name" value="RNaseH_sf"/>
</dbReference>
<evidence type="ECO:0000256" key="8">
    <source>
        <dbReference type="ARBA" id="ARBA00022842"/>
    </source>
</evidence>
<feature type="binding site" evidence="13">
    <location>
        <position position="138"/>
    </location>
    <ligand>
        <name>Mg(2+)</name>
        <dbReference type="ChEBI" id="CHEBI:18420"/>
        <label>1</label>
    </ligand>
</feature>
<feature type="active site" evidence="13">
    <location>
        <position position="4"/>
    </location>
</feature>
<dbReference type="EC" id="3.1.21.10" evidence="13 14"/>
<evidence type="ECO:0000313" key="15">
    <source>
        <dbReference type="EMBL" id="RJP73962.1"/>
    </source>
</evidence>
<dbReference type="PROSITE" id="PS01321">
    <property type="entry name" value="RUVC"/>
    <property type="match status" value="1"/>
</dbReference>
<evidence type="ECO:0000256" key="2">
    <source>
        <dbReference type="ARBA" id="ARBA00022490"/>
    </source>
</evidence>
<keyword evidence="5 13" id="KW-0255">Endonuclease</keyword>
<dbReference type="InterPro" id="IPR002176">
    <property type="entry name" value="X-over_junc_endoDNase_RuvC"/>
</dbReference>
<protein>
    <recommendedName>
        <fullName evidence="13 14">Crossover junction endodeoxyribonuclease RuvC</fullName>
        <ecNumber evidence="13 14">3.1.21.10</ecNumber>
    </recommendedName>
    <alternativeName>
        <fullName evidence="13">Holliday junction nuclease RuvC</fullName>
    </alternativeName>
    <alternativeName>
        <fullName evidence="13">Holliday junction resolvase RuvC</fullName>
    </alternativeName>
</protein>
<keyword evidence="2 13" id="KW-0963">Cytoplasm</keyword>
<dbReference type="GO" id="GO:0006310">
    <property type="term" value="P:DNA recombination"/>
    <property type="evidence" value="ECO:0007669"/>
    <property type="project" value="UniProtKB-UniRule"/>
</dbReference>
<organism evidence="15 16">
    <name type="scientific">Candidatus Abyssobacteria bacterium SURF_17</name>
    <dbReference type="NCBI Taxonomy" id="2093361"/>
    <lineage>
        <taxon>Bacteria</taxon>
        <taxon>Pseudomonadati</taxon>
        <taxon>Candidatus Hydrogenedentota</taxon>
        <taxon>Candidatus Abyssobacteria</taxon>
    </lineage>
</organism>
<evidence type="ECO:0000313" key="16">
    <source>
        <dbReference type="Proteomes" id="UP000285961"/>
    </source>
</evidence>
<dbReference type="Proteomes" id="UP000285961">
    <property type="component" value="Unassembled WGS sequence"/>
</dbReference>
<evidence type="ECO:0000256" key="1">
    <source>
        <dbReference type="ARBA" id="ARBA00009518"/>
    </source>
</evidence>
<accession>A0A419F672</accession>